<accession>A0A7C8Z081</accession>
<evidence type="ECO:0000313" key="1">
    <source>
        <dbReference type="EMBL" id="MBA4630335.1"/>
    </source>
</evidence>
<proteinExistence type="predicted"/>
<organism evidence="1">
    <name type="scientific">Opuntia streptacantha</name>
    <name type="common">Prickly pear cactus</name>
    <name type="synonym">Opuntia cardona</name>
    <dbReference type="NCBI Taxonomy" id="393608"/>
    <lineage>
        <taxon>Eukaryota</taxon>
        <taxon>Viridiplantae</taxon>
        <taxon>Streptophyta</taxon>
        <taxon>Embryophyta</taxon>
        <taxon>Tracheophyta</taxon>
        <taxon>Spermatophyta</taxon>
        <taxon>Magnoliopsida</taxon>
        <taxon>eudicotyledons</taxon>
        <taxon>Gunneridae</taxon>
        <taxon>Pentapetalae</taxon>
        <taxon>Caryophyllales</taxon>
        <taxon>Cactineae</taxon>
        <taxon>Cactaceae</taxon>
        <taxon>Opuntioideae</taxon>
        <taxon>Opuntia</taxon>
    </lineage>
</organism>
<dbReference type="AlphaFoldDB" id="A0A7C8Z081"/>
<dbReference type="EMBL" id="GISG01073472">
    <property type="protein sequence ID" value="MBA4630335.1"/>
    <property type="molecule type" value="Transcribed_RNA"/>
</dbReference>
<protein>
    <submittedName>
        <fullName evidence="1">Uncharacterized protein</fullName>
    </submittedName>
</protein>
<reference evidence="1" key="1">
    <citation type="journal article" date="2013" name="J. Plant Res.">
        <title>Effect of fungi and light on seed germination of three Opuntia species from semiarid lands of central Mexico.</title>
        <authorList>
            <person name="Delgado-Sanchez P."/>
            <person name="Jimenez-Bremont J.F."/>
            <person name="Guerrero-Gonzalez Mde L."/>
            <person name="Flores J."/>
        </authorList>
    </citation>
    <scope>NUCLEOTIDE SEQUENCE</scope>
    <source>
        <tissue evidence="1">Cladode</tissue>
    </source>
</reference>
<reference evidence="1" key="2">
    <citation type="submission" date="2020-07" db="EMBL/GenBank/DDBJ databases">
        <authorList>
            <person name="Vera ALvarez R."/>
            <person name="Arias-Moreno D.M."/>
            <person name="Jimenez-Jacinto V."/>
            <person name="Jimenez-Bremont J.F."/>
            <person name="Swaminathan K."/>
            <person name="Moose S.P."/>
            <person name="Guerrero-Gonzalez M.L."/>
            <person name="Marino-Ramirez L."/>
            <person name="Landsman D."/>
            <person name="Rodriguez-Kessler M."/>
            <person name="Delgado-Sanchez P."/>
        </authorList>
    </citation>
    <scope>NUCLEOTIDE SEQUENCE</scope>
    <source>
        <tissue evidence="1">Cladode</tissue>
    </source>
</reference>
<name>A0A7C8Z081_OPUST</name>
<sequence length="100" mass="11404">MALYSPCDILPSLFSSNLSNTRLISSGFGWKVGNILEYCLLLKENKRNVFLFDKLYWKSRNLTLAMDCLGAFGQKVGQEKGQDSLYIELTNISQIFLSRK</sequence>